<dbReference type="PRINTS" id="PR01333">
    <property type="entry name" value="2POREKCHANEL"/>
</dbReference>
<feature type="domain" description="Potassium channel" evidence="16">
    <location>
        <begin position="76"/>
        <end position="132"/>
    </location>
</feature>
<dbReference type="InterPro" id="IPR013099">
    <property type="entry name" value="K_chnl_dom"/>
</dbReference>
<dbReference type="GO" id="GO:0030322">
    <property type="term" value="P:stabilization of membrane potential"/>
    <property type="evidence" value="ECO:0007669"/>
    <property type="project" value="TreeGrafter"/>
</dbReference>
<evidence type="ECO:0000256" key="3">
    <source>
        <dbReference type="ARBA" id="ARBA00022448"/>
    </source>
</evidence>
<comment type="similarity">
    <text evidence="2 14">Belongs to the two pore domain potassium channel (TC 1.A.1.8) family.</text>
</comment>
<dbReference type="PRINTS" id="PR01095">
    <property type="entry name" value="TASKCHANNEL"/>
</dbReference>
<keyword evidence="4 12" id="KW-0633">Potassium transport</keyword>
<protein>
    <recommendedName>
        <fullName evidence="16">Potassium channel domain-containing protein</fullName>
    </recommendedName>
</protein>
<feature type="transmembrane region" description="Helical" evidence="15">
    <location>
        <begin position="189"/>
        <end position="208"/>
    </location>
</feature>
<feature type="transmembrane region" description="Helical" evidence="15">
    <location>
        <begin position="104"/>
        <end position="125"/>
    </location>
</feature>
<dbReference type="Proteomes" id="UP001367676">
    <property type="component" value="Unassembled WGS sequence"/>
</dbReference>
<evidence type="ECO:0000256" key="9">
    <source>
        <dbReference type="ARBA" id="ARBA00023065"/>
    </source>
</evidence>
<evidence type="ECO:0000256" key="7">
    <source>
        <dbReference type="ARBA" id="ARBA00022958"/>
    </source>
</evidence>
<dbReference type="AlphaFoldDB" id="A0AAN9T8R7"/>
<feature type="domain" description="Potassium channel" evidence="16">
    <location>
        <begin position="168"/>
        <end position="243"/>
    </location>
</feature>
<evidence type="ECO:0000256" key="12">
    <source>
        <dbReference type="PIRNR" id="PIRNR038061"/>
    </source>
</evidence>
<keyword evidence="8 15" id="KW-1133">Transmembrane helix</keyword>
<comment type="subcellular location">
    <subcellularLocation>
        <location evidence="1">Membrane</location>
        <topology evidence="1">Multi-pass membrane protein</topology>
    </subcellularLocation>
</comment>
<dbReference type="Pfam" id="PF07885">
    <property type="entry name" value="Ion_trans_2"/>
    <property type="match status" value="2"/>
</dbReference>
<feature type="transmembrane region" description="Helical" evidence="15">
    <location>
        <begin position="6"/>
        <end position="26"/>
    </location>
</feature>
<keyword evidence="5 14" id="KW-0812">Transmembrane</keyword>
<keyword evidence="6 12" id="KW-0631">Potassium channel</keyword>
<gene>
    <name evidence="17" type="ORF">V9T40_011325</name>
</gene>
<dbReference type="GO" id="GO:0022841">
    <property type="term" value="F:potassium ion leak channel activity"/>
    <property type="evidence" value="ECO:0007669"/>
    <property type="project" value="TreeGrafter"/>
</dbReference>
<feature type="glycosylation site" description="N-linked (GlcNAc...) asparagine" evidence="13">
    <location>
        <position position="72"/>
    </location>
</feature>
<keyword evidence="11 14" id="KW-0407">Ion channel</keyword>
<dbReference type="EMBL" id="JBBCAQ010000037">
    <property type="protein sequence ID" value="KAK7574134.1"/>
    <property type="molecule type" value="Genomic_DNA"/>
</dbReference>
<evidence type="ECO:0000256" key="10">
    <source>
        <dbReference type="ARBA" id="ARBA00023136"/>
    </source>
</evidence>
<dbReference type="GO" id="GO:0015271">
    <property type="term" value="F:outward rectifier potassium channel activity"/>
    <property type="evidence" value="ECO:0007669"/>
    <property type="project" value="TreeGrafter"/>
</dbReference>
<evidence type="ECO:0000256" key="1">
    <source>
        <dbReference type="ARBA" id="ARBA00004141"/>
    </source>
</evidence>
<evidence type="ECO:0000256" key="2">
    <source>
        <dbReference type="ARBA" id="ARBA00006666"/>
    </source>
</evidence>
<evidence type="ECO:0000256" key="4">
    <source>
        <dbReference type="ARBA" id="ARBA00022538"/>
    </source>
</evidence>
<dbReference type="InterPro" id="IPR003092">
    <property type="entry name" value="2pore_dom_K_chnl_TASK"/>
</dbReference>
<evidence type="ECO:0000313" key="18">
    <source>
        <dbReference type="Proteomes" id="UP001367676"/>
    </source>
</evidence>
<keyword evidence="9 12" id="KW-0406">Ion transport</keyword>
<evidence type="ECO:0000313" key="17">
    <source>
        <dbReference type="EMBL" id="KAK7574134.1"/>
    </source>
</evidence>
<reference evidence="17 18" key="1">
    <citation type="submission" date="2024-03" db="EMBL/GenBank/DDBJ databases">
        <title>Adaptation during the transition from Ophiocordyceps entomopathogen to insect associate is accompanied by gene loss and intensified selection.</title>
        <authorList>
            <person name="Ward C.M."/>
            <person name="Onetto C.A."/>
            <person name="Borneman A.R."/>
        </authorList>
    </citation>
    <scope>NUCLEOTIDE SEQUENCE [LARGE SCALE GENOMIC DNA]</scope>
    <source>
        <strain evidence="17">AWRI1</strain>
        <tissue evidence="17">Single Adult Female</tissue>
    </source>
</reference>
<evidence type="ECO:0000256" key="15">
    <source>
        <dbReference type="SAM" id="Phobius"/>
    </source>
</evidence>
<accession>A0AAN9T8R7</accession>
<dbReference type="PANTHER" id="PTHR11003:SF291">
    <property type="entry name" value="IP11374P"/>
    <property type="match status" value="1"/>
</dbReference>
<organism evidence="17 18">
    <name type="scientific">Parthenolecanium corni</name>
    <dbReference type="NCBI Taxonomy" id="536013"/>
    <lineage>
        <taxon>Eukaryota</taxon>
        <taxon>Metazoa</taxon>
        <taxon>Ecdysozoa</taxon>
        <taxon>Arthropoda</taxon>
        <taxon>Hexapoda</taxon>
        <taxon>Insecta</taxon>
        <taxon>Pterygota</taxon>
        <taxon>Neoptera</taxon>
        <taxon>Paraneoptera</taxon>
        <taxon>Hemiptera</taxon>
        <taxon>Sternorrhyncha</taxon>
        <taxon>Coccoidea</taxon>
        <taxon>Coccidae</taxon>
        <taxon>Parthenolecanium</taxon>
    </lineage>
</organism>
<dbReference type="SUPFAM" id="SSF81324">
    <property type="entry name" value="Voltage-gated potassium channels"/>
    <property type="match status" value="2"/>
</dbReference>
<feature type="transmembrane region" description="Helical" evidence="15">
    <location>
        <begin position="80"/>
        <end position="98"/>
    </location>
</feature>
<sequence length="344" mass="38761">MKRHNVRTLSLVVCTFTYLLVGAAVFDALESETERKQWEFLRDMKRLMMEKYGISPEDYRMLEIVVNENKPNKSGPQWKFAGSFYFATVVLATIGYGHSTPVTVPGKAFCMVYAMIGIPLGLVMFQSIGERLNKFAFVVIRKMKTYMGCKKTEATQMNLMFATGLLSSIIITSGAAVFSTYEGWTYFDSFYYCFVTLTTIGFGDYVALQNDHALMKKPGYVALSLVFVLFGLAVVAASINLLVLRFMTMQTEDNQRDEMEEEIQKNIVVDEDMALTINGKLLAERLISAGNEDVDQVSVCSCSCLDLRNHKNNNHGLLPMNMMYTATTPRISPIRRVHLDSLAL</sequence>
<keyword evidence="18" id="KW-1185">Reference proteome</keyword>
<keyword evidence="10 12" id="KW-0472">Membrane</keyword>
<dbReference type="Gene3D" id="1.10.287.70">
    <property type="match status" value="1"/>
</dbReference>
<evidence type="ECO:0000256" key="6">
    <source>
        <dbReference type="ARBA" id="ARBA00022826"/>
    </source>
</evidence>
<name>A0AAN9T8R7_9HEMI</name>
<evidence type="ECO:0000256" key="13">
    <source>
        <dbReference type="PIRSR" id="PIRSR038061-1"/>
    </source>
</evidence>
<proteinExistence type="inferred from homology"/>
<evidence type="ECO:0000256" key="8">
    <source>
        <dbReference type="ARBA" id="ARBA00022989"/>
    </source>
</evidence>
<feature type="transmembrane region" description="Helical" evidence="15">
    <location>
        <begin position="157"/>
        <end position="177"/>
    </location>
</feature>
<evidence type="ECO:0000259" key="16">
    <source>
        <dbReference type="Pfam" id="PF07885"/>
    </source>
</evidence>
<dbReference type="InterPro" id="IPR003280">
    <property type="entry name" value="2pore_dom_K_chnl"/>
</dbReference>
<keyword evidence="3 12" id="KW-0813">Transport</keyword>
<dbReference type="PIRSF" id="PIRSF038061">
    <property type="entry name" value="K_channel_subfamily_K_type"/>
    <property type="match status" value="1"/>
</dbReference>
<evidence type="ECO:0000256" key="11">
    <source>
        <dbReference type="ARBA" id="ARBA00023303"/>
    </source>
</evidence>
<feature type="transmembrane region" description="Helical" evidence="15">
    <location>
        <begin position="220"/>
        <end position="247"/>
    </location>
</feature>
<comment type="caution">
    <text evidence="17">The sequence shown here is derived from an EMBL/GenBank/DDBJ whole genome shotgun (WGS) entry which is preliminary data.</text>
</comment>
<evidence type="ECO:0000256" key="14">
    <source>
        <dbReference type="RuleBase" id="RU003857"/>
    </source>
</evidence>
<dbReference type="FunFam" id="1.10.287.70:FF:000090">
    <property type="entry name" value="two pore potassium channel protein sup-9"/>
    <property type="match status" value="1"/>
</dbReference>
<dbReference type="GO" id="GO:0005886">
    <property type="term" value="C:plasma membrane"/>
    <property type="evidence" value="ECO:0007669"/>
    <property type="project" value="TreeGrafter"/>
</dbReference>
<keyword evidence="7 12" id="KW-0630">Potassium</keyword>
<dbReference type="PANTHER" id="PTHR11003">
    <property type="entry name" value="POTASSIUM CHANNEL, SUBFAMILY K"/>
    <property type="match status" value="1"/>
</dbReference>
<evidence type="ECO:0000256" key="5">
    <source>
        <dbReference type="ARBA" id="ARBA00022692"/>
    </source>
</evidence>